<evidence type="ECO:0000259" key="2">
    <source>
        <dbReference type="Pfam" id="PF05649"/>
    </source>
</evidence>
<dbReference type="InterPro" id="IPR008753">
    <property type="entry name" value="Peptidase_M13_N"/>
</dbReference>
<comment type="caution">
    <text evidence="3">The sequence shown here is derived from an EMBL/GenBank/DDBJ whole genome shotgun (WGS) entry which is preliminary data.</text>
</comment>
<dbReference type="GO" id="GO:0016485">
    <property type="term" value="P:protein processing"/>
    <property type="evidence" value="ECO:0007669"/>
    <property type="project" value="TreeGrafter"/>
</dbReference>
<evidence type="ECO:0000313" key="3">
    <source>
        <dbReference type="EMBL" id="CAJ0606403.1"/>
    </source>
</evidence>
<dbReference type="InterPro" id="IPR024079">
    <property type="entry name" value="MetalloPept_cat_dom_sf"/>
</dbReference>
<dbReference type="PROSITE" id="PS51885">
    <property type="entry name" value="NEPRILYSIN"/>
    <property type="match status" value="1"/>
</dbReference>
<reference evidence="3" key="1">
    <citation type="submission" date="2023-07" db="EMBL/GenBank/DDBJ databases">
        <authorList>
            <consortium name="CYATHOMIX"/>
        </authorList>
    </citation>
    <scope>NUCLEOTIDE SEQUENCE</scope>
    <source>
        <strain evidence="3">N/A</strain>
    </source>
</reference>
<organism evidence="3 4">
    <name type="scientific">Cylicocyclus nassatus</name>
    <name type="common">Nematode worm</name>
    <dbReference type="NCBI Taxonomy" id="53992"/>
    <lineage>
        <taxon>Eukaryota</taxon>
        <taxon>Metazoa</taxon>
        <taxon>Ecdysozoa</taxon>
        <taxon>Nematoda</taxon>
        <taxon>Chromadorea</taxon>
        <taxon>Rhabditida</taxon>
        <taxon>Rhabditina</taxon>
        <taxon>Rhabditomorpha</taxon>
        <taxon>Strongyloidea</taxon>
        <taxon>Strongylidae</taxon>
        <taxon>Cylicocyclus</taxon>
    </lineage>
</organism>
<dbReference type="PANTHER" id="PTHR11733">
    <property type="entry name" value="ZINC METALLOPROTEASE FAMILY M13 NEPRILYSIN-RELATED"/>
    <property type="match status" value="1"/>
</dbReference>
<dbReference type="CDD" id="cd08662">
    <property type="entry name" value="M13"/>
    <property type="match status" value="1"/>
</dbReference>
<gene>
    <name evidence="3" type="ORF">CYNAS_LOCUS18386</name>
</gene>
<dbReference type="GO" id="GO:0005886">
    <property type="term" value="C:plasma membrane"/>
    <property type="evidence" value="ECO:0007669"/>
    <property type="project" value="TreeGrafter"/>
</dbReference>
<evidence type="ECO:0000256" key="1">
    <source>
        <dbReference type="ARBA" id="ARBA00007357"/>
    </source>
</evidence>
<dbReference type="Proteomes" id="UP001176961">
    <property type="component" value="Unassembled WGS sequence"/>
</dbReference>
<proteinExistence type="inferred from homology"/>
<dbReference type="Pfam" id="PF05649">
    <property type="entry name" value="Peptidase_M13_N"/>
    <property type="match status" value="1"/>
</dbReference>
<keyword evidence="4" id="KW-1185">Reference proteome</keyword>
<dbReference type="GO" id="GO:0004222">
    <property type="term" value="F:metalloendopeptidase activity"/>
    <property type="evidence" value="ECO:0007669"/>
    <property type="project" value="InterPro"/>
</dbReference>
<dbReference type="SUPFAM" id="SSF55486">
    <property type="entry name" value="Metalloproteases ('zincins'), catalytic domain"/>
    <property type="match status" value="1"/>
</dbReference>
<dbReference type="InterPro" id="IPR042089">
    <property type="entry name" value="Peptidase_M13_dom_2"/>
</dbReference>
<comment type="similarity">
    <text evidence="1">Belongs to the peptidase M13 family.</text>
</comment>
<accession>A0AA36H9C7</accession>
<dbReference type="Gene3D" id="1.10.1380.10">
    <property type="entry name" value="Neutral endopeptidase , domain2"/>
    <property type="match status" value="1"/>
</dbReference>
<dbReference type="Gene3D" id="3.40.390.10">
    <property type="entry name" value="Collagenase (Catalytic Domain)"/>
    <property type="match status" value="1"/>
</dbReference>
<dbReference type="EMBL" id="CATQJL010000316">
    <property type="protein sequence ID" value="CAJ0606403.1"/>
    <property type="molecule type" value="Genomic_DNA"/>
</dbReference>
<dbReference type="AlphaFoldDB" id="A0AA36H9C7"/>
<feature type="domain" description="Peptidase M13 N-terminal" evidence="2">
    <location>
        <begin position="67"/>
        <end position="480"/>
    </location>
</feature>
<evidence type="ECO:0000313" key="4">
    <source>
        <dbReference type="Proteomes" id="UP001176961"/>
    </source>
</evidence>
<protein>
    <recommendedName>
        <fullName evidence="2">Peptidase M13 N-terminal domain-containing protein</fullName>
    </recommendedName>
</protein>
<dbReference type="PANTHER" id="PTHR11733:SF237">
    <property type="entry name" value="NEPRILYSIN-LIKE 4"/>
    <property type="match status" value="1"/>
</dbReference>
<sequence length="568" mass="66477">MEECAIVYSRHFQMRWTVVLMPLCLCTPDATPPYEEDVKIIGSSADYEGYSIASEILRNSINFSVDPCEDFYEFTCGNWIASHPIPKDKDSYDHDEILKDKVLEQLRGLYESNDTFGSKAVNVLKTFYKKCMDKDEMNRIGAKRLIEDVRSFGVWPALEGDNNWKKENYNLTSLLIHVYLRRETFKFVTFDESKDDTKIRLLLQNYLCSTAGLWFLAVNGSISQFERDPDLLGGIYYDYLGEENGTQIGSLKQILTSQIEQIQKDGELPINVSKIEKDVDEIIDLEMRMAKIMEADVNDTETKRDFHLSDMQKFMPSINWQQFFRAVAPSASHYFASDPQILINDVDYIKSVNKLLQSTDPRIITNYIFMWFSREWLDEMGDVYEDIKQEFNKIISGQQQKRTRWKFCTSIAMDYMDYATTALYVKKELHETTKEEVLEIFEDLKKEFGKNLNTSYWIDDETKIEALNKLDKMLPEIAYPKLVLDTEMLDKHYSDLDVHDTDSFSEIWEKIVRWRIKDFFEQLRMVPDRFVSFNPADVDTVQYAFESNSLRKLSATALCMDPSYLKAI</sequence>
<dbReference type="InterPro" id="IPR000718">
    <property type="entry name" value="Peptidase_M13"/>
</dbReference>
<name>A0AA36H9C7_CYLNA</name>